<dbReference type="HOGENOM" id="CLU_3374043_0_0_6"/>
<gene>
    <name evidence="1" type="ordered locus">HCH_02290</name>
</gene>
<reference evidence="1 2" key="1">
    <citation type="journal article" date="2005" name="Nucleic Acids Res.">
        <title>Genomic blueprint of Hahella chejuensis, a marine microbe producing an algicidal agent.</title>
        <authorList>
            <person name="Jeong H."/>
            <person name="Yim J.H."/>
            <person name="Lee C."/>
            <person name="Choi S.-H."/>
            <person name="Park Y.K."/>
            <person name="Yoon S.H."/>
            <person name="Hur C.-G."/>
            <person name="Kang H.-Y."/>
            <person name="Kim D."/>
            <person name="Lee H.H."/>
            <person name="Park K.H."/>
            <person name="Park S.-H."/>
            <person name="Park H.-S."/>
            <person name="Lee H.K."/>
            <person name="Oh T.K."/>
            <person name="Kim J.F."/>
        </authorList>
    </citation>
    <scope>NUCLEOTIDE SEQUENCE [LARGE SCALE GENOMIC DNA]</scope>
    <source>
        <strain evidence="1 2">KCTC 2396</strain>
    </source>
</reference>
<dbReference type="EMBL" id="CP000155">
    <property type="protein sequence ID" value="ABC29113.1"/>
    <property type="molecule type" value="Genomic_DNA"/>
</dbReference>
<dbReference type="STRING" id="349521.HCH_02290"/>
<evidence type="ECO:0000313" key="1">
    <source>
        <dbReference type="EMBL" id="ABC29113.1"/>
    </source>
</evidence>
<accession>Q2SJR1</accession>
<keyword evidence="2" id="KW-1185">Reference proteome</keyword>
<name>Q2SJR1_HAHCH</name>
<proteinExistence type="predicted"/>
<sequence>MRDGASADKLLNIPFTGPFAKSGRLANEALAGLF</sequence>
<organism evidence="1 2">
    <name type="scientific">Hahella chejuensis (strain KCTC 2396)</name>
    <dbReference type="NCBI Taxonomy" id="349521"/>
    <lineage>
        <taxon>Bacteria</taxon>
        <taxon>Pseudomonadati</taxon>
        <taxon>Pseudomonadota</taxon>
        <taxon>Gammaproteobacteria</taxon>
        <taxon>Oceanospirillales</taxon>
        <taxon>Hahellaceae</taxon>
        <taxon>Hahella</taxon>
    </lineage>
</organism>
<dbReference type="AlphaFoldDB" id="Q2SJR1"/>
<dbReference type="Proteomes" id="UP000000238">
    <property type="component" value="Chromosome"/>
</dbReference>
<evidence type="ECO:0000313" key="2">
    <source>
        <dbReference type="Proteomes" id="UP000000238"/>
    </source>
</evidence>
<protein>
    <submittedName>
        <fullName evidence="1">Uncharacterized protein</fullName>
    </submittedName>
</protein>
<dbReference type="KEGG" id="hch:HCH_02290"/>